<dbReference type="AlphaFoldDB" id="A0A7V4U023"/>
<comment type="caution">
    <text evidence="1">The sequence shown here is derived from an EMBL/GenBank/DDBJ whole genome shotgun (WGS) entry which is preliminary data.</text>
</comment>
<reference evidence="1" key="1">
    <citation type="journal article" date="2020" name="mSystems">
        <title>Genome- and Community-Level Interaction Insights into Carbon Utilization and Element Cycling Functions of Hydrothermarchaeota in Hydrothermal Sediment.</title>
        <authorList>
            <person name="Zhou Z."/>
            <person name="Liu Y."/>
            <person name="Xu W."/>
            <person name="Pan J."/>
            <person name="Luo Z.H."/>
            <person name="Li M."/>
        </authorList>
    </citation>
    <scope>NUCLEOTIDE SEQUENCE [LARGE SCALE GENOMIC DNA]</scope>
    <source>
        <strain evidence="1">HyVt-577</strain>
    </source>
</reference>
<organism evidence="1">
    <name type="scientific">Caldithrix abyssi</name>
    <dbReference type="NCBI Taxonomy" id="187145"/>
    <lineage>
        <taxon>Bacteria</taxon>
        <taxon>Pseudomonadati</taxon>
        <taxon>Calditrichota</taxon>
        <taxon>Calditrichia</taxon>
        <taxon>Calditrichales</taxon>
        <taxon>Calditrichaceae</taxon>
        <taxon>Caldithrix</taxon>
    </lineage>
</organism>
<name>A0A7V4U023_CALAY</name>
<gene>
    <name evidence="1" type="ORF">ENK44_01580</name>
</gene>
<accession>A0A7V4U023</accession>
<dbReference type="Proteomes" id="UP000885779">
    <property type="component" value="Unassembled WGS sequence"/>
</dbReference>
<dbReference type="GO" id="GO:0016020">
    <property type="term" value="C:membrane"/>
    <property type="evidence" value="ECO:0007669"/>
    <property type="project" value="InterPro"/>
</dbReference>
<dbReference type="InterPro" id="IPR043148">
    <property type="entry name" value="TagF_C"/>
</dbReference>
<protein>
    <submittedName>
        <fullName evidence="1">CDP-glycerol glycerophosphotransferase</fullName>
    </submittedName>
</protein>
<sequence length="373" mass="44190">MDKRNAKIKLLFRIGYAYHKAAFDPVIEYLMKNDKYDVWFSLDMEKKRYFIFDVPYQNPIIEEWKKLGYRFTRETKGFDIVISGDTLRNAKDYGKTLLVFLNHGTGIKNILYRNLRKAPNDRYQIFVEGPHRVESLKNSPWLGKNEVHLIGLPKLDFYFQGRYDNKAELLEKWGLDPNRKTLLYAPTYKPTSLYAVKDDIFEQTRDLNLIVKLHPYSWMGKYAPHKQHRIYERRVKKYDHAVLLPFSEYNIVPYYAAADVVMSEASSTVFDFLAFEKFGIIYDLPSDRLRHSDGQPLLEIDNREFLKDAFVHIQSGKEIRDAFEQCVNPTPEMIAKANAYRQRYFYRLDGMATQRLVMKMEELYYEGGHENVP</sequence>
<dbReference type="SUPFAM" id="SSF53756">
    <property type="entry name" value="UDP-Glycosyltransferase/glycogen phosphorylase"/>
    <property type="match status" value="1"/>
</dbReference>
<dbReference type="InterPro" id="IPR007554">
    <property type="entry name" value="Glycerophosphate_synth"/>
</dbReference>
<dbReference type="EMBL" id="DRQG01000016">
    <property type="protein sequence ID" value="HGY54369.1"/>
    <property type="molecule type" value="Genomic_DNA"/>
</dbReference>
<evidence type="ECO:0000313" key="1">
    <source>
        <dbReference type="EMBL" id="HGY54369.1"/>
    </source>
</evidence>
<dbReference type="Gene3D" id="3.40.50.12580">
    <property type="match status" value="1"/>
</dbReference>
<dbReference type="GO" id="GO:0047355">
    <property type="term" value="F:CDP-glycerol glycerophosphotransferase activity"/>
    <property type="evidence" value="ECO:0007669"/>
    <property type="project" value="InterPro"/>
</dbReference>
<proteinExistence type="predicted"/>
<dbReference type="Pfam" id="PF04464">
    <property type="entry name" value="Glyphos_transf"/>
    <property type="match status" value="1"/>
</dbReference>